<protein>
    <submittedName>
        <fullName evidence="2">Uncharacterized protein</fullName>
    </submittedName>
</protein>
<organism evidence="2 3">
    <name type="scientific">Penicillium frequentans</name>
    <dbReference type="NCBI Taxonomy" id="3151616"/>
    <lineage>
        <taxon>Eukaryota</taxon>
        <taxon>Fungi</taxon>
        <taxon>Dikarya</taxon>
        <taxon>Ascomycota</taxon>
        <taxon>Pezizomycotina</taxon>
        <taxon>Eurotiomycetes</taxon>
        <taxon>Eurotiomycetidae</taxon>
        <taxon>Eurotiales</taxon>
        <taxon>Aspergillaceae</taxon>
        <taxon>Penicillium</taxon>
    </lineage>
</organism>
<comment type="caution">
    <text evidence="2">The sequence shown here is derived from an EMBL/GenBank/DDBJ whole genome shotgun (WGS) entry which is preliminary data.</text>
</comment>
<keyword evidence="1" id="KW-0732">Signal</keyword>
<keyword evidence="3" id="KW-1185">Reference proteome</keyword>
<evidence type="ECO:0000256" key="1">
    <source>
        <dbReference type="SAM" id="SignalP"/>
    </source>
</evidence>
<sequence length="271" mass="26877">MKATFALSALLATVAVALPTPTSMVPGAASSAVSMVSKTVHSVLTVTNQQTGKNMLVELEQGFASQLTGLNLGNPTSSVGTIVQTASSLSELQSLTSGLTGLTFVTSTGEYVLVQLDSTVEGLLATLGLSAVGDVVGTVVSTLESVASNAKRSELNNVLSITGLNNEPILVKAESTLTDALSPVQGTVGTVVASVPEVSDLASKASELGLPTNELFGVASADGASVLLVRVESLAGGLTSTVTGLLSGLGLGDLTSTVGTVVSSAQGVTSL</sequence>
<name>A0AAD6GEJ6_9EURO</name>
<dbReference type="AlphaFoldDB" id="A0AAD6GEJ6"/>
<reference evidence="2 3" key="1">
    <citation type="journal article" date="2023" name="IMA Fungus">
        <title>Comparative genomic study of the Penicillium genus elucidates a diverse pangenome and 15 lateral gene transfer events.</title>
        <authorList>
            <person name="Petersen C."/>
            <person name="Sorensen T."/>
            <person name="Nielsen M.R."/>
            <person name="Sondergaard T.E."/>
            <person name="Sorensen J.L."/>
            <person name="Fitzpatrick D.A."/>
            <person name="Frisvad J.C."/>
            <person name="Nielsen K.L."/>
        </authorList>
    </citation>
    <scope>NUCLEOTIDE SEQUENCE [LARGE SCALE GENOMIC DNA]</scope>
    <source>
        <strain evidence="2 3">IBT 35679</strain>
    </source>
</reference>
<dbReference type="EMBL" id="JAQIZZ010000006">
    <property type="protein sequence ID" value="KAJ5538334.1"/>
    <property type="molecule type" value="Genomic_DNA"/>
</dbReference>
<evidence type="ECO:0000313" key="3">
    <source>
        <dbReference type="Proteomes" id="UP001220324"/>
    </source>
</evidence>
<accession>A0AAD6GEJ6</accession>
<gene>
    <name evidence="2" type="ORF">N7494_007813</name>
</gene>
<proteinExistence type="predicted"/>
<feature type="chain" id="PRO_5041997038" evidence="1">
    <location>
        <begin position="18"/>
        <end position="271"/>
    </location>
</feature>
<dbReference type="Proteomes" id="UP001220324">
    <property type="component" value="Unassembled WGS sequence"/>
</dbReference>
<evidence type="ECO:0000313" key="2">
    <source>
        <dbReference type="EMBL" id="KAJ5538334.1"/>
    </source>
</evidence>
<feature type="signal peptide" evidence="1">
    <location>
        <begin position="1"/>
        <end position="17"/>
    </location>
</feature>